<gene>
    <name evidence="7" type="ORF">BLE401_15290</name>
</gene>
<dbReference type="GO" id="GO:0043365">
    <property type="term" value="F:[formate-C-acetyltransferase]-activating enzyme activity"/>
    <property type="evidence" value="ECO:0007669"/>
    <property type="project" value="InterPro"/>
</dbReference>
<name>A0A2N9YI87_9GAMM</name>
<dbReference type="GO" id="GO:0004748">
    <property type="term" value="F:ribonucleoside-diphosphate reductase activity, thioredoxin disulfide as acceptor"/>
    <property type="evidence" value="ECO:0007669"/>
    <property type="project" value="TreeGrafter"/>
</dbReference>
<keyword evidence="5" id="KW-0408">Iron</keyword>
<comment type="cofactor">
    <cofactor evidence="1">
        <name>[4Fe-4S] cluster</name>
        <dbReference type="ChEBI" id="CHEBI:49883"/>
    </cofactor>
</comment>
<proteinExistence type="predicted"/>
<sequence>MASLQLYALIPQTHVLGPFTRFALWVQGCPFRCHDCMTPDALRVDGGTSVEITELAQQILNTPTIEGITLSGGEPFAQSAELLELIHQIKRVKSLGIIVYSGYTLEQLQKMAKKHPAVAGLLDQIDVLIDGLYIAEQNDGLSLRGSKNQQIHALTPRYAALIAEYYAQSQRAVEMHLLADTVMLVGIPGINLLSTWQTQIKKQS</sequence>
<dbReference type="AlphaFoldDB" id="A0A2N9YI87"/>
<evidence type="ECO:0000256" key="6">
    <source>
        <dbReference type="ARBA" id="ARBA00023014"/>
    </source>
</evidence>
<evidence type="ECO:0000256" key="1">
    <source>
        <dbReference type="ARBA" id="ARBA00001966"/>
    </source>
</evidence>
<dbReference type="GO" id="GO:0051539">
    <property type="term" value="F:4 iron, 4 sulfur cluster binding"/>
    <property type="evidence" value="ECO:0007669"/>
    <property type="project" value="UniProtKB-KW"/>
</dbReference>
<accession>A0A2N9YI87</accession>
<dbReference type="PANTHER" id="PTHR30352:SF2">
    <property type="entry name" value="ANAEROBIC RIBONUCLEOSIDE-TRIPHOSPHATE REDUCTASE-ACTIVATING PROTEIN"/>
    <property type="match status" value="1"/>
</dbReference>
<dbReference type="SUPFAM" id="SSF102114">
    <property type="entry name" value="Radical SAM enzymes"/>
    <property type="match status" value="1"/>
</dbReference>
<dbReference type="SFLD" id="SFLDS00029">
    <property type="entry name" value="Radical_SAM"/>
    <property type="match status" value="1"/>
</dbReference>
<dbReference type="Gene3D" id="3.20.20.70">
    <property type="entry name" value="Aldolase class I"/>
    <property type="match status" value="1"/>
</dbReference>
<protein>
    <submittedName>
        <fullName evidence="7">4Fe-4S cluster-binding domain-containing protein</fullName>
    </submittedName>
</protein>
<dbReference type="Pfam" id="PF13353">
    <property type="entry name" value="Fer4_12"/>
    <property type="match status" value="1"/>
</dbReference>
<dbReference type="SFLD" id="SFLDG01063">
    <property type="entry name" value="activating_enzymes__group_1"/>
    <property type="match status" value="1"/>
</dbReference>
<dbReference type="RefSeq" id="WP_062152029.1">
    <property type="nucleotide sequence ID" value="NZ_CP012373.2"/>
</dbReference>
<dbReference type="PANTHER" id="PTHR30352">
    <property type="entry name" value="PYRUVATE FORMATE-LYASE-ACTIVATING ENZYME"/>
    <property type="match status" value="1"/>
</dbReference>
<dbReference type="InterPro" id="IPR058240">
    <property type="entry name" value="rSAM_sf"/>
</dbReference>
<dbReference type="GO" id="GO:0046872">
    <property type="term" value="F:metal ion binding"/>
    <property type="evidence" value="ECO:0007669"/>
    <property type="project" value="UniProtKB-KW"/>
</dbReference>
<dbReference type="InterPro" id="IPR007197">
    <property type="entry name" value="rSAM"/>
</dbReference>
<keyword evidence="3" id="KW-0949">S-adenosyl-L-methionine</keyword>
<dbReference type="SFLD" id="SFLDF00299">
    <property type="entry name" value="anaerobic_ribonucleoside-triph"/>
    <property type="match status" value="1"/>
</dbReference>
<keyword evidence="6" id="KW-0411">Iron-sulfur</keyword>
<dbReference type="Proteomes" id="UP000234271">
    <property type="component" value="Chromosome"/>
</dbReference>
<keyword evidence="2" id="KW-0004">4Fe-4S</keyword>
<dbReference type="InterPro" id="IPR012837">
    <property type="entry name" value="NrdG"/>
</dbReference>
<evidence type="ECO:0000256" key="4">
    <source>
        <dbReference type="ARBA" id="ARBA00022723"/>
    </source>
</evidence>
<reference evidence="8" key="1">
    <citation type="submission" date="2016-12" db="EMBL/GenBank/DDBJ databases">
        <title>Complete Genome Sequence of Beggiatoa leptomitiformis D-401.</title>
        <authorList>
            <person name="Fomenkov A."/>
            <person name="Vincze T."/>
            <person name="Grabovich M."/>
            <person name="Anton B.P."/>
            <person name="Dubinina G."/>
            <person name="Orlova M."/>
            <person name="Belousova E."/>
            <person name="Roberts R.J."/>
        </authorList>
    </citation>
    <scope>NUCLEOTIDE SEQUENCE [LARGE SCALE GENOMIC DNA]</scope>
    <source>
        <strain evidence="8">D-401</strain>
    </source>
</reference>
<dbReference type="EMBL" id="CP018889">
    <property type="protein sequence ID" value="AUI69926.1"/>
    <property type="molecule type" value="Genomic_DNA"/>
</dbReference>
<keyword evidence="4" id="KW-0479">Metal-binding</keyword>
<dbReference type="OrthoDB" id="9782387at2"/>
<evidence type="ECO:0000256" key="5">
    <source>
        <dbReference type="ARBA" id="ARBA00023004"/>
    </source>
</evidence>
<organism evidence="7 8">
    <name type="scientific">Beggiatoa leptomitoformis</name>
    <dbReference type="NCBI Taxonomy" id="288004"/>
    <lineage>
        <taxon>Bacteria</taxon>
        <taxon>Pseudomonadati</taxon>
        <taxon>Pseudomonadota</taxon>
        <taxon>Gammaproteobacteria</taxon>
        <taxon>Thiotrichales</taxon>
        <taxon>Thiotrichaceae</taxon>
        <taxon>Beggiatoa</taxon>
    </lineage>
</organism>
<dbReference type="CDD" id="cd01335">
    <property type="entry name" value="Radical_SAM"/>
    <property type="match status" value="1"/>
</dbReference>
<dbReference type="InterPro" id="IPR013785">
    <property type="entry name" value="Aldolase_TIM"/>
</dbReference>
<dbReference type="SFLD" id="SFLDG01066">
    <property type="entry name" value="organic_radical-activating_enz"/>
    <property type="match status" value="1"/>
</dbReference>
<evidence type="ECO:0000313" key="7">
    <source>
        <dbReference type="EMBL" id="AUI69926.1"/>
    </source>
</evidence>
<dbReference type="STRING" id="288004.AL038_09020"/>
<evidence type="ECO:0000256" key="2">
    <source>
        <dbReference type="ARBA" id="ARBA00022485"/>
    </source>
</evidence>
<evidence type="ECO:0000256" key="3">
    <source>
        <dbReference type="ARBA" id="ARBA00022691"/>
    </source>
</evidence>
<keyword evidence="8" id="KW-1185">Reference proteome</keyword>
<dbReference type="InterPro" id="IPR034457">
    <property type="entry name" value="Organic_radical-activating"/>
</dbReference>
<dbReference type="KEGG" id="blep:AL038_09020"/>
<evidence type="ECO:0000313" key="8">
    <source>
        <dbReference type="Proteomes" id="UP000234271"/>
    </source>
</evidence>